<dbReference type="SUPFAM" id="SSF54695">
    <property type="entry name" value="POZ domain"/>
    <property type="match status" value="2"/>
</dbReference>
<keyword evidence="1" id="KW-0175">Coiled coil</keyword>
<evidence type="ECO:0000259" key="2">
    <source>
        <dbReference type="PROSITE" id="PS50097"/>
    </source>
</evidence>
<sequence>MVVAHPNCPSFCLSCKQSCRCTSCNQCHRCNRNYCYNNPQLHSCDSYEKELEAAKLPITKLEEEQKNLKTEINDLKTEIGELKIKNYRLKRACLRSGTQALIVREFPSLFGSDTFAVIIGREHKKFILHTETVCAVSPFFKKIISTTVNTSGVSKDDVCLDGEVDNVDAFEMFLQYCYLNTYFDGKHGEMHGLLLHTRVYVLAEKLKCTPLKKLALQKAKDYCLGSNMKTGGNLFSDVFPIVLDAIALVYTYTVDINSGPLLSSTKEVSSDDEAEAKRDGFRLLLAQIVATNLEDMRRESRFVDLHHKFPDFSTDVLLFVNSRVKDEKESNLSSTIRSGQEQSAINLQKKDILALSNFIGTDTFAVYVGEDAKRFNVHTAAIQCSEYFRGLVASEMKEAHEKIVHLNSEVDNADAFDAFAQFCYFRDYIYSDDRSDTLAHHARVYSMADRLSCNELKELALQKASVLCSTTIVSKLDEFLIAVPAAVATIYENSYDAWAGKIPETAIEDQEDAKGEPSTMNKIPIWGTALGKINELTSTTENTENPILLAPRERDEFRLLLARFASLHLSKLRKNETFVATHHAFPDFATDVMFLVKSGDEMELDKDS</sequence>
<evidence type="ECO:0000256" key="1">
    <source>
        <dbReference type="SAM" id="Coils"/>
    </source>
</evidence>
<feature type="domain" description="BTB" evidence="2">
    <location>
        <begin position="362"/>
        <end position="432"/>
    </location>
</feature>
<reference evidence="3 4" key="1">
    <citation type="submission" date="2019-10" db="EMBL/GenBank/DDBJ databases">
        <authorList>
            <person name="Palmer J.M."/>
        </authorList>
    </citation>
    <scope>NUCLEOTIDE SEQUENCE [LARGE SCALE GENOMIC DNA]</scope>
    <source>
        <strain evidence="3 4">TWF694</strain>
    </source>
</reference>
<feature type="coiled-coil region" evidence="1">
    <location>
        <begin position="44"/>
        <end position="92"/>
    </location>
</feature>
<evidence type="ECO:0000313" key="4">
    <source>
        <dbReference type="Proteomes" id="UP001365542"/>
    </source>
</evidence>
<dbReference type="Pfam" id="PF00651">
    <property type="entry name" value="BTB"/>
    <property type="match status" value="1"/>
</dbReference>
<evidence type="ECO:0000313" key="3">
    <source>
        <dbReference type="EMBL" id="KAK6523108.1"/>
    </source>
</evidence>
<protein>
    <recommendedName>
        <fullName evidence="2">BTB domain-containing protein</fullName>
    </recommendedName>
</protein>
<dbReference type="Gene3D" id="3.30.710.10">
    <property type="entry name" value="Potassium Channel Kv1.1, Chain A"/>
    <property type="match status" value="2"/>
</dbReference>
<dbReference type="EMBL" id="JAVHJO010000019">
    <property type="protein sequence ID" value="KAK6523108.1"/>
    <property type="molecule type" value="Genomic_DNA"/>
</dbReference>
<dbReference type="CDD" id="cd18186">
    <property type="entry name" value="BTB_POZ_ZBTB_KLHL-like"/>
    <property type="match status" value="1"/>
</dbReference>
<dbReference type="InterPro" id="IPR000210">
    <property type="entry name" value="BTB/POZ_dom"/>
</dbReference>
<organism evidence="3 4">
    <name type="scientific">Orbilia ellipsospora</name>
    <dbReference type="NCBI Taxonomy" id="2528407"/>
    <lineage>
        <taxon>Eukaryota</taxon>
        <taxon>Fungi</taxon>
        <taxon>Dikarya</taxon>
        <taxon>Ascomycota</taxon>
        <taxon>Pezizomycotina</taxon>
        <taxon>Orbiliomycetes</taxon>
        <taxon>Orbiliales</taxon>
        <taxon>Orbiliaceae</taxon>
        <taxon>Orbilia</taxon>
    </lineage>
</organism>
<dbReference type="InterPro" id="IPR011333">
    <property type="entry name" value="SKP1/BTB/POZ_sf"/>
</dbReference>
<name>A0AAV9WSJ9_9PEZI</name>
<accession>A0AAV9WSJ9</accession>
<feature type="domain" description="BTB" evidence="2">
    <location>
        <begin position="112"/>
        <end position="178"/>
    </location>
</feature>
<dbReference type="Proteomes" id="UP001365542">
    <property type="component" value="Unassembled WGS sequence"/>
</dbReference>
<gene>
    <name evidence="3" type="ORF">TWF694_006006</name>
</gene>
<proteinExistence type="predicted"/>
<dbReference type="PROSITE" id="PS50097">
    <property type="entry name" value="BTB"/>
    <property type="match status" value="2"/>
</dbReference>
<comment type="caution">
    <text evidence="3">The sequence shown here is derived from an EMBL/GenBank/DDBJ whole genome shotgun (WGS) entry which is preliminary data.</text>
</comment>
<dbReference type="AlphaFoldDB" id="A0AAV9WSJ9"/>
<dbReference type="PANTHER" id="PTHR47843">
    <property type="entry name" value="BTB DOMAIN-CONTAINING PROTEIN-RELATED"/>
    <property type="match status" value="1"/>
</dbReference>
<keyword evidence="4" id="KW-1185">Reference proteome</keyword>